<comment type="similarity">
    <text evidence="2">Belongs to the Tdpoz family.</text>
</comment>
<dbReference type="SUPFAM" id="SSF49599">
    <property type="entry name" value="TRAF domain-like"/>
    <property type="match status" value="1"/>
</dbReference>
<accession>A0A3B6CDF2</accession>
<dbReference type="OrthoDB" id="6359816at2759"/>
<dbReference type="SUPFAM" id="SSF54695">
    <property type="entry name" value="POZ domain"/>
    <property type="match status" value="1"/>
</dbReference>
<sequence>MAQNGAAAVGHGEGLQLRETWSRCVTEGATHDFEVTNYPLLEGMGTYITSSTFRVGGYDWNIRFYPDGHTKDSEKALVFLFCLSSLTKDVRAKLTITLLDKGGKVELLTTPDAVERIFSPEKVYFGVFVEKSKLKSCPRLLTIRCVLIVIKEPPPEECPRNLVVVPPPELSGRLERTRKDGKGTDVTFLVGGREFSAHTFMLAAQSPIFDAQFFGPMADKDTRCIEVPDMEPAIFEMLLHFIYTDSLPPCNEEGYDAATMQHLLVAAHRYRLDRLKVMCEEKLSKSINVQTVTSTLAVADQHFCEGLKDACVEFLSEPRIAAIVWLRNGFTRCMAKLESGDKEVSAAGTK</sequence>
<evidence type="ECO:0000256" key="2">
    <source>
        <dbReference type="ARBA" id="ARBA00010846"/>
    </source>
</evidence>
<protein>
    <recommendedName>
        <fullName evidence="7">BTB domain-containing protein</fullName>
    </recommendedName>
</protein>
<dbReference type="InterPro" id="IPR045005">
    <property type="entry name" value="BPM1-6"/>
</dbReference>
<dbReference type="PANTHER" id="PTHR26379">
    <property type="entry name" value="BTB/POZ AND MATH DOMAIN-CONTAINING PROTEIN 1"/>
    <property type="match status" value="1"/>
</dbReference>
<dbReference type="AlphaFoldDB" id="A0A3B6CDF2"/>
<dbReference type="Pfam" id="PF22486">
    <property type="entry name" value="MATH_2"/>
    <property type="match status" value="1"/>
</dbReference>
<dbReference type="InterPro" id="IPR000210">
    <property type="entry name" value="BTB/POZ_dom"/>
</dbReference>
<dbReference type="InterPro" id="IPR008974">
    <property type="entry name" value="TRAF-like"/>
</dbReference>
<dbReference type="Proteomes" id="UP000019116">
    <property type="component" value="Chromosome 2B"/>
</dbReference>
<dbReference type="Gramene" id="TraesNOR2B03G01046860.1">
    <property type="protein sequence ID" value="TraesNOR2B03G01046860.1.CDS1"/>
    <property type="gene ID" value="TraesNOR2B03G01046860"/>
</dbReference>
<feature type="domain" description="MATH" evidence="4">
    <location>
        <begin position="28"/>
        <end position="152"/>
    </location>
</feature>
<evidence type="ECO:0000259" key="4">
    <source>
        <dbReference type="PROSITE" id="PS50144"/>
    </source>
</evidence>
<reference evidence="5" key="2">
    <citation type="submission" date="2018-10" db="UniProtKB">
        <authorList>
            <consortium name="EnsemblPlants"/>
        </authorList>
    </citation>
    <scope>IDENTIFICATION</scope>
</reference>
<evidence type="ECO:0008006" key="7">
    <source>
        <dbReference type="Google" id="ProtNLM"/>
    </source>
</evidence>
<evidence type="ECO:0000259" key="3">
    <source>
        <dbReference type="PROSITE" id="PS50097"/>
    </source>
</evidence>
<dbReference type="Gramene" id="TraesJAG2B03G01031590.1">
    <property type="protein sequence ID" value="TraesJAG2B03G01031590.1.CDS1"/>
    <property type="gene ID" value="TraesJAG2B03G01031590"/>
</dbReference>
<dbReference type="PROSITE" id="PS50097">
    <property type="entry name" value="BTB"/>
    <property type="match status" value="1"/>
</dbReference>
<dbReference type="InterPro" id="IPR056423">
    <property type="entry name" value="BACK_BPM_SPOP"/>
</dbReference>
<dbReference type="SMR" id="A0A3B6CDF2"/>
<dbReference type="SMART" id="SM00225">
    <property type="entry name" value="BTB"/>
    <property type="match status" value="1"/>
</dbReference>
<dbReference type="InterPro" id="IPR011333">
    <property type="entry name" value="SKP1/BTB/POZ_sf"/>
</dbReference>
<dbReference type="Gramene" id="TraesCS2B02G496200.1">
    <property type="protein sequence ID" value="TraesCS2B02G496200.1.cds1"/>
    <property type="gene ID" value="TraesCS2B02G496200"/>
</dbReference>
<dbReference type="PANTHER" id="PTHR26379:SF385">
    <property type="entry name" value="BTB DOMAIN-CONTAINING PROTEIN"/>
    <property type="match status" value="1"/>
</dbReference>
<dbReference type="Gene3D" id="6.10.250.3030">
    <property type="match status" value="1"/>
</dbReference>
<organism evidence="5">
    <name type="scientific">Triticum aestivum</name>
    <name type="common">Wheat</name>
    <dbReference type="NCBI Taxonomy" id="4565"/>
    <lineage>
        <taxon>Eukaryota</taxon>
        <taxon>Viridiplantae</taxon>
        <taxon>Streptophyta</taxon>
        <taxon>Embryophyta</taxon>
        <taxon>Tracheophyta</taxon>
        <taxon>Spermatophyta</taxon>
        <taxon>Magnoliopsida</taxon>
        <taxon>Liliopsida</taxon>
        <taxon>Poales</taxon>
        <taxon>Poaceae</taxon>
        <taxon>BOP clade</taxon>
        <taxon>Pooideae</taxon>
        <taxon>Triticodae</taxon>
        <taxon>Triticeae</taxon>
        <taxon>Triticinae</taxon>
        <taxon>Triticum</taxon>
    </lineage>
</organism>
<dbReference type="Gene3D" id="2.60.210.10">
    <property type="entry name" value="Apoptosis, Tumor Necrosis Factor Receptor Associated Protein 2, Chain A"/>
    <property type="match status" value="1"/>
</dbReference>
<dbReference type="EnsemblPlants" id="TraesCS2B02G496200.1">
    <property type="protein sequence ID" value="TraesCS2B02G496200.1.cds1"/>
    <property type="gene ID" value="TraesCS2B02G496200"/>
</dbReference>
<dbReference type="Gene3D" id="3.30.710.10">
    <property type="entry name" value="Potassium Channel Kv1.1, Chain A"/>
    <property type="match status" value="1"/>
</dbReference>
<evidence type="ECO:0000256" key="1">
    <source>
        <dbReference type="ARBA" id="ARBA00004906"/>
    </source>
</evidence>
<dbReference type="GeneID" id="123042179"/>
<dbReference type="Gramene" id="TraesCS2B03G1248800.1">
    <property type="protein sequence ID" value="TraesCS2B03G1248800.1.CDS1"/>
    <property type="gene ID" value="TraesCS2B03G1248800"/>
</dbReference>
<evidence type="ECO:0000313" key="5">
    <source>
        <dbReference type="EnsemblPlants" id="TraesCS2B02G496200.1.cds1"/>
    </source>
</evidence>
<dbReference type="Pfam" id="PF24570">
    <property type="entry name" value="BACK_BPM_SPOP"/>
    <property type="match status" value="1"/>
</dbReference>
<dbReference type="Pfam" id="PF00651">
    <property type="entry name" value="BTB"/>
    <property type="match status" value="1"/>
</dbReference>
<dbReference type="GO" id="GO:0016567">
    <property type="term" value="P:protein ubiquitination"/>
    <property type="evidence" value="ECO:0007669"/>
    <property type="project" value="InterPro"/>
</dbReference>
<gene>
    <name evidence="5" type="primary">LOC123042179</name>
</gene>
<reference evidence="5" key="1">
    <citation type="submission" date="2018-08" db="EMBL/GenBank/DDBJ databases">
        <authorList>
            <person name="Rossello M."/>
        </authorList>
    </citation>
    <scope>NUCLEOTIDE SEQUENCE [LARGE SCALE GENOMIC DNA]</scope>
    <source>
        <strain evidence="5">cv. Chinese Spring</strain>
    </source>
</reference>
<keyword evidence="6" id="KW-1185">Reference proteome</keyword>
<name>A0A3B6CDF2_WHEAT</name>
<dbReference type="CDD" id="cd00121">
    <property type="entry name" value="MATH"/>
    <property type="match status" value="1"/>
</dbReference>
<proteinExistence type="inferred from homology"/>
<dbReference type="STRING" id="4565.A0A3B6CDF2"/>
<evidence type="ECO:0000313" key="6">
    <source>
        <dbReference type="Proteomes" id="UP000019116"/>
    </source>
</evidence>
<comment type="pathway">
    <text evidence="1">Protein modification; protein ubiquitination.</text>
</comment>
<dbReference type="PROSITE" id="PS50144">
    <property type="entry name" value="MATH"/>
    <property type="match status" value="1"/>
</dbReference>
<dbReference type="InterPro" id="IPR002083">
    <property type="entry name" value="MATH/TRAF_dom"/>
</dbReference>
<dbReference type="RefSeq" id="XP_044320623.1">
    <property type="nucleotide sequence ID" value="XM_044464688.1"/>
</dbReference>
<feature type="domain" description="BTB" evidence="3">
    <location>
        <begin position="184"/>
        <end position="251"/>
    </location>
</feature>